<gene>
    <name evidence="2" type="ORF">RF11_11808</name>
</gene>
<reference evidence="2 3" key="1">
    <citation type="journal article" date="2014" name="Genome Biol. Evol.">
        <title>The genome of the myxosporean Thelohanellus kitauei shows adaptations to nutrient acquisition within its fish host.</title>
        <authorList>
            <person name="Yang Y."/>
            <person name="Xiong J."/>
            <person name="Zhou Z."/>
            <person name="Huo F."/>
            <person name="Miao W."/>
            <person name="Ran C."/>
            <person name="Liu Y."/>
            <person name="Zhang J."/>
            <person name="Feng J."/>
            <person name="Wang M."/>
            <person name="Wang M."/>
            <person name="Wang L."/>
            <person name="Yao B."/>
        </authorList>
    </citation>
    <scope>NUCLEOTIDE SEQUENCE [LARGE SCALE GENOMIC DNA]</scope>
    <source>
        <strain evidence="2">Wuqing</strain>
    </source>
</reference>
<dbReference type="Proteomes" id="UP000031668">
    <property type="component" value="Unassembled WGS sequence"/>
</dbReference>
<keyword evidence="3" id="KW-1185">Reference proteome</keyword>
<feature type="region of interest" description="Disordered" evidence="1">
    <location>
        <begin position="192"/>
        <end position="226"/>
    </location>
</feature>
<dbReference type="EMBL" id="JWZT01001017">
    <property type="protein sequence ID" value="KII73058.1"/>
    <property type="molecule type" value="Genomic_DNA"/>
</dbReference>
<name>A0A0C2JUI6_THEKT</name>
<proteinExistence type="predicted"/>
<accession>A0A0C2JUI6</accession>
<organism evidence="2 3">
    <name type="scientific">Thelohanellus kitauei</name>
    <name type="common">Myxosporean</name>
    <dbReference type="NCBI Taxonomy" id="669202"/>
    <lineage>
        <taxon>Eukaryota</taxon>
        <taxon>Metazoa</taxon>
        <taxon>Cnidaria</taxon>
        <taxon>Myxozoa</taxon>
        <taxon>Myxosporea</taxon>
        <taxon>Bivalvulida</taxon>
        <taxon>Platysporina</taxon>
        <taxon>Myxobolidae</taxon>
        <taxon>Thelohanellus</taxon>
    </lineage>
</organism>
<evidence type="ECO:0000256" key="1">
    <source>
        <dbReference type="SAM" id="MobiDB-lite"/>
    </source>
</evidence>
<feature type="region of interest" description="Disordered" evidence="1">
    <location>
        <begin position="19"/>
        <end position="45"/>
    </location>
</feature>
<comment type="caution">
    <text evidence="2">The sequence shown here is derived from an EMBL/GenBank/DDBJ whole genome shotgun (WGS) entry which is preliminary data.</text>
</comment>
<evidence type="ECO:0000313" key="2">
    <source>
        <dbReference type="EMBL" id="KII73058.1"/>
    </source>
</evidence>
<dbReference type="AlphaFoldDB" id="A0A0C2JUI6"/>
<protein>
    <submittedName>
        <fullName evidence="2">Uncharacterized protein</fullName>
    </submittedName>
</protein>
<evidence type="ECO:0000313" key="3">
    <source>
        <dbReference type="Proteomes" id="UP000031668"/>
    </source>
</evidence>
<sequence>MALSQTLYVTAASIAEPVPRARKRRSVNQPKNATCKNRDAPNRPDMIGEDPYGVATSSPHAHSRTTWPRNRKRCYPKAPMITESSTVPTAMDPAFHALETWIQGRRKSPRKGKHEAPKRALLTGVGNQPHIVGVSLPPQITEGTPKSPSKTLQALDDLRTYFITVLRAIKCQEDKRATQNRLGTGQMAIPRRKSWSRCPPHLNTVDGSPEAPATRELASSPVMKEG</sequence>